<dbReference type="PANTHER" id="PTHR45436">
    <property type="entry name" value="SENSOR HISTIDINE KINASE YKOH"/>
    <property type="match status" value="1"/>
</dbReference>
<dbReference type="EC" id="2.7.13.3" evidence="2"/>
<dbReference type="RefSeq" id="WP_250920455.1">
    <property type="nucleotide sequence ID" value="NZ_JAMQAW010000023.1"/>
</dbReference>
<feature type="transmembrane region" description="Helical" evidence="7">
    <location>
        <begin position="46"/>
        <end position="69"/>
    </location>
</feature>
<dbReference type="PANTHER" id="PTHR45436:SF5">
    <property type="entry name" value="SENSOR HISTIDINE KINASE TRCS"/>
    <property type="match status" value="1"/>
</dbReference>
<organism evidence="9 10">
    <name type="scientific">Streptomyces albipurpureus</name>
    <dbReference type="NCBI Taxonomy" id="2897419"/>
    <lineage>
        <taxon>Bacteria</taxon>
        <taxon>Bacillati</taxon>
        <taxon>Actinomycetota</taxon>
        <taxon>Actinomycetes</taxon>
        <taxon>Kitasatosporales</taxon>
        <taxon>Streptomycetaceae</taxon>
        <taxon>Streptomyces</taxon>
    </lineage>
</organism>
<dbReference type="Proteomes" id="UP001431429">
    <property type="component" value="Unassembled WGS sequence"/>
</dbReference>
<evidence type="ECO:0000256" key="2">
    <source>
        <dbReference type="ARBA" id="ARBA00012438"/>
    </source>
</evidence>
<feature type="region of interest" description="Disordered" evidence="6">
    <location>
        <begin position="495"/>
        <end position="818"/>
    </location>
</feature>
<feature type="domain" description="Histidine kinase/HSP90-like ATPase" evidence="8">
    <location>
        <begin position="261"/>
        <end position="368"/>
    </location>
</feature>
<sequence>MVSRAPGTTTTSGTGPTLWWPLAGLTLVVGASILADLYTHADLGKILAWACAAVALLALAWTLLLIRLLRAERTARRAEHHTAEARADEVAHLVSVRLPAITERLRAGQRLDSAPGPLAPADEVGEDFADALVSIVEALGSEDAVRRERTLRDSVQAAFESVARNMHAMATVQQQVLDRVEQTIEDPRLLAEVMKADHAAAQMTRKAQTLLVMCGIWPARRETRPVSLYDCVRGAQSRIVEFNRIEVHGGQTLYAVPPAVEGLMHTIAELLENATVFSPSRTQVMVTIREVGAGAVVEIDDAGLGMPPDVLLQSTARLKDELDLANLGAVPRLGLACVGRWARELGFSVELSGASAYGGTRAVAFVPYRLLTEPRSHFSDDRHPGRAQRHEATSHTEWSAAEPAPSTASYSSMTYPEGDYRAPEYAGGEYSGTEYGGAGPDTVEYGGTEYTGPAPGGMEYGGTGRPGGRHRDDTGGTTSTAGAVYQARGRSTASAAYQNQVRATAAHQEQQAARQDAASAGYAGPADQVAGASPYEGRGEGSEDHPGSGAAEAAAAYRGMVRQPTSYQGTPQHSTAYPGGHQDGQGGAQHPSTPPPPPPGARSDGQAAHTDAYPARARTDAPRYGGATQQEGGAATPPRPPRLRETAQQPQTPREEPSTRPGAPQNPGGPNQGQTRFPSQGQTWFTGQPKVQGQRRTQVQAQTQVQGQTQGQPQRQAQVQGQSERPGQGQAPPQQPLPRRRSRRGAAVEAAAQQALQPQPFVPTAAPVPPDQPAWTPEAARASISSVVSGSRRGRATVAGTTPSEQLSEPNPHHGGRL</sequence>
<keyword evidence="3" id="KW-0597">Phosphoprotein</keyword>
<feature type="region of interest" description="Disordered" evidence="6">
    <location>
        <begin position="454"/>
        <end position="480"/>
    </location>
</feature>
<evidence type="ECO:0000256" key="4">
    <source>
        <dbReference type="ARBA" id="ARBA00022679"/>
    </source>
</evidence>
<evidence type="ECO:0000313" key="9">
    <source>
        <dbReference type="EMBL" id="MCM2390118.1"/>
    </source>
</evidence>
<evidence type="ECO:0000313" key="10">
    <source>
        <dbReference type="Proteomes" id="UP001431429"/>
    </source>
</evidence>
<evidence type="ECO:0000256" key="3">
    <source>
        <dbReference type="ARBA" id="ARBA00022553"/>
    </source>
</evidence>
<comment type="caution">
    <text evidence="9">The sequence shown here is derived from an EMBL/GenBank/DDBJ whole genome shotgun (WGS) entry which is preliminary data.</text>
</comment>
<evidence type="ECO:0000256" key="7">
    <source>
        <dbReference type="SAM" id="Phobius"/>
    </source>
</evidence>
<feature type="compositionally biased region" description="Polar residues" evidence="6">
    <location>
        <begin position="563"/>
        <end position="575"/>
    </location>
</feature>
<dbReference type="EMBL" id="JAMQAW010000023">
    <property type="protein sequence ID" value="MCM2390118.1"/>
    <property type="molecule type" value="Genomic_DNA"/>
</dbReference>
<dbReference type="InterPro" id="IPR003594">
    <property type="entry name" value="HATPase_dom"/>
</dbReference>
<feature type="transmembrane region" description="Helical" evidence="7">
    <location>
        <begin position="18"/>
        <end position="39"/>
    </location>
</feature>
<name>A0ABT0UND3_9ACTN</name>
<protein>
    <recommendedName>
        <fullName evidence="2">histidine kinase</fullName>
        <ecNumber evidence="2">2.7.13.3</ecNumber>
    </recommendedName>
</protein>
<comment type="catalytic activity">
    <reaction evidence="1">
        <text>ATP + protein L-histidine = ADP + protein N-phospho-L-histidine.</text>
        <dbReference type="EC" id="2.7.13.3"/>
    </reaction>
</comment>
<feature type="compositionally biased region" description="Low complexity" evidence="6">
    <location>
        <begin position="779"/>
        <end position="791"/>
    </location>
</feature>
<feature type="compositionally biased region" description="Low complexity" evidence="6">
    <location>
        <begin position="661"/>
        <end position="674"/>
    </location>
</feature>
<feature type="compositionally biased region" description="Low complexity" evidence="6">
    <location>
        <begin position="691"/>
        <end position="732"/>
    </location>
</feature>
<keyword evidence="10" id="KW-1185">Reference proteome</keyword>
<feature type="compositionally biased region" description="Polar residues" evidence="6">
    <location>
        <begin position="495"/>
        <end position="513"/>
    </location>
</feature>
<dbReference type="Gene3D" id="3.30.565.10">
    <property type="entry name" value="Histidine kinase-like ATPase, C-terminal domain"/>
    <property type="match status" value="1"/>
</dbReference>
<feature type="compositionally biased region" description="Polar residues" evidence="6">
    <location>
        <begin position="675"/>
        <end position="686"/>
    </location>
</feature>
<keyword evidence="7" id="KW-0812">Transmembrane</keyword>
<feature type="compositionally biased region" description="Basic and acidic residues" evidence="6">
    <location>
        <begin position="375"/>
        <end position="394"/>
    </location>
</feature>
<keyword evidence="4" id="KW-0808">Transferase</keyword>
<evidence type="ECO:0000259" key="8">
    <source>
        <dbReference type="Pfam" id="PF02518"/>
    </source>
</evidence>
<dbReference type="Pfam" id="PF02518">
    <property type="entry name" value="HATPase_c"/>
    <property type="match status" value="1"/>
</dbReference>
<keyword evidence="5" id="KW-0418">Kinase</keyword>
<feature type="region of interest" description="Disordered" evidence="6">
    <location>
        <begin position="375"/>
        <end position="412"/>
    </location>
</feature>
<dbReference type="InterPro" id="IPR050428">
    <property type="entry name" value="TCS_sensor_his_kinase"/>
</dbReference>
<feature type="compositionally biased region" description="Gly residues" evidence="6">
    <location>
        <begin position="454"/>
        <end position="466"/>
    </location>
</feature>
<feature type="compositionally biased region" description="Polar residues" evidence="6">
    <location>
        <begin position="799"/>
        <end position="809"/>
    </location>
</feature>
<keyword evidence="7" id="KW-1133">Transmembrane helix</keyword>
<reference evidence="9" key="1">
    <citation type="submission" date="2022-06" db="EMBL/GenBank/DDBJ databases">
        <title>Genome public.</title>
        <authorList>
            <person name="Sun Q."/>
        </authorList>
    </citation>
    <scope>NUCLEOTIDE SEQUENCE</scope>
    <source>
        <strain evidence="9">CWNU-1</strain>
    </source>
</reference>
<feature type="compositionally biased region" description="Basic and acidic residues" evidence="6">
    <location>
        <begin position="537"/>
        <end position="546"/>
    </location>
</feature>
<feature type="compositionally biased region" description="Low complexity" evidence="6">
    <location>
        <begin position="625"/>
        <end position="636"/>
    </location>
</feature>
<evidence type="ECO:0000256" key="5">
    <source>
        <dbReference type="ARBA" id="ARBA00022777"/>
    </source>
</evidence>
<dbReference type="SUPFAM" id="SSF55874">
    <property type="entry name" value="ATPase domain of HSP90 chaperone/DNA topoisomerase II/histidine kinase"/>
    <property type="match status" value="1"/>
</dbReference>
<gene>
    <name evidence="9" type="ORF">NBG84_17780</name>
</gene>
<dbReference type="InterPro" id="IPR036890">
    <property type="entry name" value="HATPase_C_sf"/>
</dbReference>
<keyword evidence="7" id="KW-0472">Membrane</keyword>
<accession>A0ABT0UND3</accession>
<feature type="compositionally biased region" description="Low complexity" evidence="6">
    <location>
        <begin position="745"/>
        <end position="759"/>
    </location>
</feature>
<proteinExistence type="predicted"/>
<evidence type="ECO:0000256" key="1">
    <source>
        <dbReference type="ARBA" id="ARBA00000085"/>
    </source>
</evidence>
<evidence type="ECO:0000256" key="6">
    <source>
        <dbReference type="SAM" id="MobiDB-lite"/>
    </source>
</evidence>